<dbReference type="SUPFAM" id="SSF53850">
    <property type="entry name" value="Periplasmic binding protein-like II"/>
    <property type="match status" value="1"/>
</dbReference>
<feature type="region of interest" description="Disordered" evidence="1">
    <location>
        <begin position="1"/>
        <end position="20"/>
    </location>
</feature>
<dbReference type="GO" id="GO:0006308">
    <property type="term" value="P:DNA catabolic process"/>
    <property type="evidence" value="ECO:0007669"/>
    <property type="project" value="InterPro"/>
</dbReference>
<name>X1BES6_9ZZZZ</name>
<evidence type="ECO:0000256" key="1">
    <source>
        <dbReference type="SAM" id="MobiDB-lite"/>
    </source>
</evidence>
<proteinExistence type="predicted"/>
<feature type="domain" description="Exonuclease VII large subunit C-terminal" evidence="2">
    <location>
        <begin position="90"/>
        <end position="218"/>
    </location>
</feature>
<protein>
    <recommendedName>
        <fullName evidence="2">Exonuclease VII large subunit C-terminal domain-containing protein</fullName>
    </recommendedName>
</protein>
<evidence type="ECO:0000259" key="2">
    <source>
        <dbReference type="Pfam" id="PF02601"/>
    </source>
</evidence>
<dbReference type="PANTHER" id="PTHR30008:SF0">
    <property type="entry name" value="EXODEOXYRIBONUCLEASE 7 LARGE SUBUNIT"/>
    <property type="match status" value="1"/>
</dbReference>
<dbReference type="InterPro" id="IPR006059">
    <property type="entry name" value="SBP"/>
</dbReference>
<dbReference type="PANTHER" id="PTHR30008">
    <property type="entry name" value="EXODEOXYRIBONUCLEASE 7 LARGE SUBUNIT"/>
    <property type="match status" value="1"/>
</dbReference>
<accession>X1BES6</accession>
<dbReference type="GO" id="GO:0009318">
    <property type="term" value="C:exodeoxyribonuclease VII complex"/>
    <property type="evidence" value="ECO:0007669"/>
    <property type="project" value="InterPro"/>
</dbReference>
<reference evidence="3" key="1">
    <citation type="journal article" date="2014" name="Front. Microbiol.">
        <title>High frequency of phylogenetically diverse reductive dehalogenase-homologous genes in deep subseafloor sedimentary metagenomes.</title>
        <authorList>
            <person name="Kawai M."/>
            <person name="Futagami T."/>
            <person name="Toyoda A."/>
            <person name="Takaki Y."/>
            <person name="Nishi S."/>
            <person name="Hori S."/>
            <person name="Arai W."/>
            <person name="Tsubouchi T."/>
            <person name="Morono Y."/>
            <person name="Uchiyama I."/>
            <person name="Ito T."/>
            <person name="Fujiyama A."/>
            <person name="Inagaki F."/>
            <person name="Takami H."/>
        </authorList>
    </citation>
    <scope>NUCLEOTIDE SEQUENCE</scope>
    <source>
        <strain evidence="3">Expedition CK06-06</strain>
    </source>
</reference>
<dbReference type="EMBL" id="BART01013667">
    <property type="protein sequence ID" value="GAG79722.1"/>
    <property type="molecule type" value="Genomic_DNA"/>
</dbReference>
<feature type="non-terminal residue" evidence="3">
    <location>
        <position position="1"/>
    </location>
</feature>
<evidence type="ECO:0000313" key="3">
    <source>
        <dbReference type="EMBL" id="GAG79722.1"/>
    </source>
</evidence>
<sequence>GKAAMDLQWHNAAPTASDPSKSKIVGKFDFAVIPGKLQPDGSIKRTPTFGGWSLEIPKDSKNKEAAWEFMVWATSPEIQPRLAYGQPGDLNDYGEVDVIIVGRGGGSFEDLFSFNERIVAEAIYDSRIPIVSAVGHEIDVTISDFVADKRAPTPSAAAELIIPKKKDLLESLTGQQQRVSYLINNYLDIARADLDKIKSSPAFRQPYRTIEDLRQEMD</sequence>
<dbReference type="InterPro" id="IPR003753">
    <property type="entry name" value="Exonuc_VII_L"/>
</dbReference>
<dbReference type="Pfam" id="PF01547">
    <property type="entry name" value="SBP_bac_1"/>
    <property type="match status" value="1"/>
</dbReference>
<dbReference type="InterPro" id="IPR020579">
    <property type="entry name" value="Exonuc_VII_lsu_C"/>
</dbReference>
<organism evidence="3">
    <name type="scientific">marine sediment metagenome</name>
    <dbReference type="NCBI Taxonomy" id="412755"/>
    <lineage>
        <taxon>unclassified sequences</taxon>
        <taxon>metagenomes</taxon>
        <taxon>ecological metagenomes</taxon>
    </lineage>
</organism>
<comment type="caution">
    <text evidence="3">The sequence shown here is derived from an EMBL/GenBank/DDBJ whole genome shotgun (WGS) entry which is preliminary data.</text>
</comment>
<dbReference type="Pfam" id="PF02601">
    <property type="entry name" value="Exonuc_VII_L"/>
    <property type="match status" value="1"/>
</dbReference>
<gene>
    <name evidence="3" type="ORF">S01H4_27803</name>
</gene>
<dbReference type="GO" id="GO:0008855">
    <property type="term" value="F:exodeoxyribonuclease VII activity"/>
    <property type="evidence" value="ECO:0007669"/>
    <property type="project" value="InterPro"/>
</dbReference>
<feature type="non-terminal residue" evidence="3">
    <location>
        <position position="218"/>
    </location>
</feature>
<dbReference type="Gene3D" id="3.40.190.10">
    <property type="entry name" value="Periplasmic binding protein-like II"/>
    <property type="match status" value="2"/>
</dbReference>
<dbReference type="AlphaFoldDB" id="X1BES6"/>